<comment type="caution">
    <text evidence="3">The sequence shown here is derived from an EMBL/GenBank/DDBJ whole genome shotgun (WGS) entry which is preliminary data.</text>
</comment>
<dbReference type="RefSeq" id="WP_320325361.1">
    <property type="nucleotide sequence ID" value="NZ_JALBUS010000005.1"/>
</dbReference>
<evidence type="ECO:0000313" key="4">
    <source>
        <dbReference type="Proteomes" id="UP001285244"/>
    </source>
</evidence>
<comment type="similarity">
    <text evidence="1">Belongs to the short-chain dehydrogenases/reductases (SDR) family.</text>
</comment>
<dbReference type="InterPro" id="IPR051019">
    <property type="entry name" value="VLCFA-Steroid_DH"/>
</dbReference>
<sequence length="183" mass="20174">MILVGRSQNKLDAQAKEATAKYHVEIHTIVVDLSKPEAAQIIYDTCQKKDWIPEIAVNVETPTRILKLFLKDMIQRGSSKVLNVSSTAAVMPGPLQAVYYATKAYMTIFSNALWCELKDTGVTVTTLMPVAKAGYEGMEKGELNVTASLVGAQKIFMPLSPMMPKKMLMNNVYGMQLRGSANK</sequence>
<dbReference type="EMBL" id="JALBUS010000005">
    <property type="protein sequence ID" value="MDX8417051.1"/>
    <property type="molecule type" value="Genomic_DNA"/>
</dbReference>
<dbReference type="SUPFAM" id="SSF51735">
    <property type="entry name" value="NAD(P)-binding Rossmann-fold domains"/>
    <property type="match status" value="1"/>
</dbReference>
<keyword evidence="2" id="KW-0560">Oxidoreductase</keyword>
<dbReference type="InterPro" id="IPR002347">
    <property type="entry name" value="SDR_fam"/>
</dbReference>
<dbReference type="Proteomes" id="UP001285244">
    <property type="component" value="Unassembled WGS sequence"/>
</dbReference>
<dbReference type="PANTHER" id="PTHR43899">
    <property type="entry name" value="RH59310P"/>
    <property type="match status" value="1"/>
</dbReference>
<dbReference type="PANTHER" id="PTHR43899:SF13">
    <property type="entry name" value="RH59310P"/>
    <property type="match status" value="1"/>
</dbReference>
<evidence type="ECO:0000313" key="3">
    <source>
        <dbReference type="EMBL" id="MDX8417051.1"/>
    </source>
</evidence>
<dbReference type="InterPro" id="IPR036291">
    <property type="entry name" value="NAD(P)-bd_dom_sf"/>
</dbReference>
<protein>
    <submittedName>
        <fullName evidence="3">SDR family NAD(P)-dependent oxidoreductase</fullName>
    </submittedName>
</protein>
<accession>A0ABU4WKI1</accession>
<organism evidence="3 4">
    <name type="scientific">Absicoccus intestinalis</name>
    <dbReference type="NCBI Taxonomy" id="2926319"/>
    <lineage>
        <taxon>Bacteria</taxon>
        <taxon>Bacillati</taxon>
        <taxon>Bacillota</taxon>
        <taxon>Erysipelotrichia</taxon>
        <taxon>Erysipelotrichales</taxon>
        <taxon>Erysipelotrichaceae</taxon>
        <taxon>Absicoccus</taxon>
    </lineage>
</organism>
<evidence type="ECO:0000256" key="1">
    <source>
        <dbReference type="ARBA" id="ARBA00006484"/>
    </source>
</evidence>
<evidence type="ECO:0000256" key="2">
    <source>
        <dbReference type="ARBA" id="ARBA00023002"/>
    </source>
</evidence>
<name>A0ABU4WKI1_9FIRM</name>
<keyword evidence="4" id="KW-1185">Reference proteome</keyword>
<gene>
    <name evidence="3" type="ORF">MOZ64_04225</name>
</gene>
<dbReference type="Pfam" id="PF00106">
    <property type="entry name" value="adh_short"/>
    <property type="match status" value="1"/>
</dbReference>
<reference evidence="3 4" key="1">
    <citation type="submission" date="2022-03" db="EMBL/GenBank/DDBJ databases">
        <title>Novel taxa within the pig intestine.</title>
        <authorList>
            <person name="Wylensek D."/>
            <person name="Bishof K."/>
            <person name="Afrizal A."/>
            <person name="Clavel T."/>
        </authorList>
    </citation>
    <scope>NUCLEOTIDE SEQUENCE [LARGE SCALE GENOMIC DNA]</scope>
    <source>
        <strain evidence="3 4">Cla-KB-P134</strain>
    </source>
</reference>
<dbReference type="Gene3D" id="3.40.50.720">
    <property type="entry name" value="NAD(P)-binding Rossmann-like Domain"/>
    <property type="match status" value="1"/>
</dbReference>
<proteinExistence type="inferred from homology"/>